<reference evidence="12" key="1">
    <citation type="journal article" date="2016" name="Insect Biochem. Mol. Biol.">
        <title>Multifaceted biological insights from a draft genome sequence of the tobacco hornworm moth, Manduca sexta.</title>
        <authorList>
            <person name="Kanost M.R."/>
            <person name="Arrese E.L."/>
            <person name="Cao X."/>
            <person name="Chen Y.R."/>
            <person name="Chellapilla S."/>
            <person name="Goldsmith M.R."/>
            <person name="Grosse-Wilde E."/>
            <person name="Heckel D.G."/>
            <person name="Herndon N."/>
            <person name="Jiang H."/>
            <person name="Papanicolaou A."/>
            <person name="Qu J."/>
            <person name="Soulages J.L."/>
            <person name="Vogel H."/>
            <person name="Walters J."/>
            <person name="Waterhouse R.M."/>
            <person name="Ahn S.J."/>
            <person name="Almeida F.C."/>
            <person name="An C."/>
            <person name="Aqrawi P."/>
            <person name="Bretschneider A."/>
            <person name="Bryant W.B."/>
            <person name="Bucks S."/>
            <person name="Chao H."/>
            <person name="Chevignon G."/>
            <person name="Christen J.M."/>
            <person name="Clarke D.F."/>
            <person name="Dittmer N.T."/>
            <person name="Ferguson L.C.F."/>
            <person name="Garavelou S."/>
            <person name="Gordon K.H.J."/>
            <person name="Gunaratna R.T."/>
            <person name="Han Y."/>
            <person name="Hauser F."/>
            <person name="He Y."/>
            <person name="Heidel-Fischer H."/>
            <person name="Hirsh A."/>
            <person name="Hu Y."/>
            <person name="Jiang H."/>
            <person name="Kalra D."/>
            <person name="Klinner C."/>
            <person name="Konig C."/>
            <person name="Kovar C."/>
            <person name="Kroll A.R."/>
            <person name="Kuwar S.S."/>
            <person name="Lee S.L."/>
            <person name="Lehman R."/>
            <person name="Li K."/>
            <person name="Li Z."/>
            <person name="Liang H."/>
            <person name="Lovelace S."/>
            <person name="Lu Z."/>
            <person name="Mansfield J.H."/>
            <person name="McCulloch K.J."/>
            <person name="Mathew T."/>
            <person name="Morton B."/>
            <person name="Muzny D.M."/>
            <person name="Neunemann D."/>
            <person name="Ongeri F."/>
            <person name="Pauchet Y."/>
            <person name="Pu L.L."/>
            <person name="Pyrousis I."/>
            <person name="Rao X.J."/>
            <person name="Redding A."/>
            <person name="Roesel C."/>
            <person name="Sanchez-Gracia A."/>
            <person name="Schaack S."/>
            <person name="Shukla A."/>
            <person name="Tetreau G."/>
            <person name="Wang Y."/>
            <person name="Xiong G.H."/>
            <person name="Traut W."/>
            <person name="Walsh T.K."/>
            <person name="Worley K.C."/>
            <person name="Wu D."/>
            <person name="Wu W."/>
            <person name="Wu Y.Q."/>
            <person name="Zhang X."/>
            <person name="Zou Z."/>
            <person name="Zucker H."/>
            <person name="Briscoe A.D."/>
            <person name="Burmester T."/>
            <person name="Clem R.J."/>
            <person name="Feyereisen R."/>
            <person name="Grimmelikhuijzen C.J.P."/>
            <person name="Hamodrakas S.J."/>
            <person name="Hansson B.S."/>
            <person name="Huguet E."/>
            <person name="Jermiin L.S."/>
            <person name="Lan Q."/>
            <person name="Lehman H.K."/>
            <person name="Lorenzen M."/>
            <person name="Merzendorfer H."/>
            <person name="Michalopoulos I."/>
            <person name="Morton D.B."/>
            <person name="Muthukrishnan S."/>
            <person name="Oakeshott J.G."/>
            <person name="Palmer W."/>
            <person name="Park Y."/>
            <person name="Passarelli A.L."/>
            <person name="Rozas J."/>
            <person name="Schwartz L.M."/>
            <person name="Smith W."/>
            <person name="Southgate A."/>
            <person name="Vilcinskas A."/>
            <person name="Vogt R."/>
            <person name="Wang P."/>
            <person name="Werren J."/>
            <person name="Yu X.Q."/>
            <person name="Zhou J.J."/>
            <person name="Brown S.J."/>
            <person name="Scherer S.E."/>
            <person name="Richards S."/>
            <person name="Blissard G.W."/>
        </authorList>
    </citation>
    <scope>NUCLEOTIDE SEQUENCE</scope>
</reference>
<evidence type="ECO:0000256" key="5">
    <source>
        <dbReference type="ARBA" id="ARBA00022833"/>
    </source>
</evidence>
<feature type="domain" description="C2H2-type" evidence="11">
    <location>
        <begin position="272"/>
        <end position="299"/>
    </location>
</feature>
<evidence type="ECO:0000256" key="10">
    <source>
        <dbReference type="PROSITE-ProRule" id="PRU00042"/>
    </source>
</evidence>
<feature type="domain" description="C2H2-type" evidence="11">
    <location>
        <begin position="244"/>
        <end position="271"/>
    </location>
</feature>
<dbReference type="InterPro" id="IPR013087">
    <property type="entry name" value="Znf_C2H2_type"/>
</dbReference>
<dbReference type="GO" id="GO:0008270">
    <property type="term" value="F:zinc ion binding"/>
    <property type="evidence" value="ECO:0007669"/>
    <property type="project" value="UniProtKB-KW"/>
</dbReference>
<keyword evidence="13" id="KW-1185">Reference proteome</keyword>
<evidence type="ECO:0000256" key="4">
    <source>
        <dbReference type="ARBA" id="ARBA00022771"/>
    </source>
</evidence>
<gene>
    <name evidence="12" type="ORF">O3G_MSEX012488</name>
</gene>
<evidence type="ECO:0000259" key="11">
    <source>
        <dbReference type="PROSITE" id="PS50157"/>
    </source>
</evidence>
<evidence type="ECO:0000256" key="1">
    <source>
        <dbReference type="ARBA" id="ARBA00004123"/>
    </source>
</evidence>
<dbReference type="GO" id="GO:0005634">
    <property type="term" value="C:nucleus"/>
    <property type="evidence" value="ECO:0007669"/>
    <property type="project" value="UniProtKB-SubCell"/>
</dbReference>
<feature type="domain" description="C2H2-type" evidence="11">
    <location>
        <begin position="48"/>
        <end position="76"/>
    </location>
</feature>
<feature type="domain" description="C2H2-type" evidence="11">
    <location>
        <begin position="75"/>
        <end position="103"/>
    </location>
</feature>
<name>A0A921ZPX8_MANSE</name>
<keyword evidence="5" id="KW-0862">Zinc</keyword>
<evidence type="ECO:0000313" key="13">
    <source>
        <dbReference type="Proteomes" id="UP000791440"/>
    </source>
</evidence>
<evidence type="ECO:0000256" key="9">
    <source>
        <dbReference type="ARBA" id="ARBA00023242"/>
    </source>
</evidence>
<dbReference type="GO" id="GO:0000122">
    <property type="term" value="P:negative regulation of transcription by RNA polymerase II"/>
    <property type="evidence" value="ECO:0007669"/>
    <property type="project" value="UniProtKB-ARBA"/>
</dbReference>
<sequence length="343" mass="39620">MRYRSPRLLRTHAAAAHARLFRCNKCAHAAHTINQAREHEKWHNGHTYECQLCGQKFRKSTSYLTHKRKRHPTEHVCHICGESFVGRHGLLMHKSKTHRWDQQPLVKEEPTPERFCAECDVQFDTTHAWQRHILTSVNHTLGGDGSQCKICHQRLSGESMSAHMREHEKSLRQTTLVARKLVKLACEQCDAYFVGRSNLRAHVRRVHLGLKYNRNVVCELCGKKCTSNASLKYHQRTHTGERPFPCSACDKRFPDSNQLRIHARTHTGERPYVCNACGKRFSQKPALNRHYRVHTGVKPYECQFCSKSFNQSNSMKLHVKTVHLKLPANRKKGQNAAKNEGVN</sequence>
<evidence type="ECO:0000256" key="3">
    <source>
        <dbReference type="ARBA" id="ARBA00022737"/>
    </source>
</evidence>
<reference evidence="12" key="2">
    <citation type="submission" date="2020-12" db="EMBL/GenBank/DDBJ databases">
        <authorList>
            <person name="Kanost M."/>
        </authorList>
    </citation>
    <scope>NUCLEOTIDE SEQUENCE</scope>
</reference>
<dbReference type="GO" id="GO:0045596">
    <property type="term" value="P:negative regulation of cell differentiation"/>
    <property type="evidence" value="ECO:0007669"/>
    <property type="project" value="UniProtKB-ARBA"/>
</dbReference>
<dbReference type="FunFam" id="3.30.160.60:FF:000624">
    <property type="entry name" value="zinc finger protein 697"/>
    <property type="match status" value="1"/>
</dbReference>
<dbReference type="FunFam" id="3.30.160.60:FF:001498">
    <property type="entry name" value="Zinc finger protein 404"/>
    <property type="match status" value="1"/>
</dbReference>
<protein>
    <recommendedName>
        <fullName evidence="11">C2H2-type domain-containing protein</fullName>
    </recommendedName>
</protein>
<keyword evidence="2" id="KW-0479">Metal-binding</keyword>
<dbReference type="Pfam" id="PF00096">
    <property type="entry name" value="zf-C2H2"/>
    <property type="match status" value="6"/>
</dbReference>
<dbReference type="FunFam" id="3.30.160.60:FF:000912">
    <property type="entry name" value="Zinc finger protein 660"/>
    <property type="match status" value="1"/>
</dbReference>
<dbReference type="AlphaFoldDB" id="A0A921ZPX8"/>
<keyword evidence="4 10" id="KW-0863">Zinc-finger</keyword>
<keyword evidence="8" id="KW-0804">Transcription</keyword>
<dbReference type="EMBL" id="JH668728">
    <property type="protein sequence ID" value="KAG6461214.1"/>
    <property type="molecule type" value="Genomic_DNA"/>
</dbReference>
<comment type="subcellular location">
    <subcellularLocation>
        <location evidence="1">Nucleus</location>
    </subcellularLocation>
</comment>
<feature type="domain" description="C2H2-type" evidence="11">
    <location>
        <begin position="300"/>
        <end position="323"/>
    </location>
</feature>
<dbReference type="InterPro" id="IPR050888">
    <property type="entry name" value="ZnF_C2H2-type_TF"/>
</dbReference>
<evidence type="ECO:0000256" key="6">
    <source>
        <dbReference type="ARBA" id="ARBA00023015"/>
    </source>
</evidence>
<keyword evidence="9" id="KW-0539">Nucleus</keyword>
<dbReference type="Proteomes" id="UP000791440">
    <property type="component" value="Unassembled WGS sequence"/>
</dbReference>
<comment type="caution">
    <text evidence="12">The sequence shown here is derived from an EMBL/GenBank/DDBJ whole genome shotgun (WGS) entry which is preliminary data.</text>
</comment>
<dbReference type="PANTHER" id="PTHR24406">
    <property type="entry name" value="TRANSCRIPTIONAL REPRESSOR CTCFL-RELATED"/>
    <property type="match status" value="1"/>
</dbReference>
<evidence type="ECO:0000256" key="8">
    <source>
        <dbReference type="ARBA" id="ARBA00023163"/>
    </source>
</evidence>
<dbReference type="PROSITE" id="PS00028">
    <property type="entry name" value="ZINC_FINGER_C2H2_1"/>
    <property type="match status" value="7"/>
</dbReference>
<keyword evidence="3" id="KW-0677">Repeat</keyword>
<feature type="domain" description="C2H2-type" evidence="11">
    <location>
        <begin position="184"/>
        <end position="212"/>
    </location>
</feature>
<dbReference type="SMART" id="SM00355">
    <property type="entry name" value="ZnF_C2H2"/>
    <property type="match status" value="10"/>
</dbReference>
<organism evidence="12 13">
    <name type="scientific">Manduca sexta</name>
    <name type="common">Tobacco hawkmoth</name>
    <name type="synonym">Tobacco hornworm</name>
    <dbReference type="NCBI Taxonomy" id="7130"/>
    <lineage>
        <taxon>Eukaryota</taxon>
        <taxon>Metazoa</taxon>
        <taxon>Ecdysozoa</taxon>
        <taxon>Arthropoda</taxon>
        <taxon>Hexapoda</taxon>
        <taxon>Insecta</taxon>
        <taxon>Pterygota</taxon>
        <taxon>Neoptera</taxon>
        <taxon>Endopterygota</taxon>
        <taxon>Lepidoptera</taxon>
        <taxon>Glossata</taxon>
        <taxon>Ditrysia</taxon>
        <taxon>Bombycoidea</taxon>
        <taxon>Sphingidae</taxon>
        <taxon>Sphinginae</taxon>
        <taxon>Sphingini</taxon>
        <taxon>Manduca</taxon>
    </lineage>
</organism>
<evidence type="ECO:0000313" key="12">
    <source>
        <dbReference type="EMBL" id="KAG6461214.1"/>
    </source>
</evidence>
<dbReference type="GO" id="GO:0003677">
    <property type="term" value="F:DNA binding"/>
    <property type="evidence" value="ECO:0007669"/>
    <property type="project" value="UniProtKB-KW"/>
</dbReference>
<evidence type="ECO:0000256" key="7">
    <source>
        <dbReference type="ARBA" id="ARBA00023125"/>
    </source>
</evidence>
<accession>A0A921ZPX8</accession>
<dbReference type="PROSITE" id="PS50157">
    <property type="entry name" value="ZINC_FINGER_C2H2_2"/>
    <property type="match status" value="7"/>
</dbReference>
<proteinExistence type="predicted"/>
<keyword evidence="7" id="KW-0238">DNA-binding</keyword>
<evidence type="ECO:0000256" key="2">
    <source>
        <dbReference type="ARBA" id="ARBA00022723"/>
    </source>
</evidence>
<feature type="domain" description="C2H2-type" evidence="11">
    <location>
        <begin position="216"/>
        <end position="243"/>
    </location>
</feature>
<keyword evidence="6" id="KW-0805">Transcription regulation</keyword>
<dbReference type="FunFam" id="3.30.160.60:FF:000322">
    <property type="entry name" value="GDNF-inducible zinc finger protein 1"/>
    <property type="match status" value="1"/>
</dbReference>